<dbReference type="GO" id="GO:1990904">
    <property type="term" value="C:ribonucleoprotein complex"/>
    <property type="evidence" value="ECO:0007669"/>
    <property type="project" value="UniProtKB-KW"/>
</dbReference>
<sequence length="319" mass="36480">MIGTSTHQILPSMVRAKPYKIPPKKKAPESKPKEKKQQFRTELPSEPTDDVYLTWCYKRPVYEAEVALDMLKKFQPLDFTPPDQEVYADITLDMATPKKTLEPFDSTLIFPYRFTESVHKVLAFTEKEEEATLASKYGAAIVGGAELIKPILNGEINADFYVAVPSVVSKLSPLRNFLKQKFPKTKNGSLSYDIIEMLEFFTLCHKYRVENVNMIRTPIAKLDMPNDQILANLDAVIKDVCKYKPLKYGPFVTCLSIRGATSESLDVKFERFLPEGAVREEVKEVKEEAKEEEDEEEDEKAKEEEDDDNDDQGEMKTSR</sequence>
<proteinExistence type="inferred from homology"/>
<name>A0A8D2Q0P6_VARKO</name>
<feature type="compositionally biased region" description="Basic and acidic residues" evidence="4">
    <location>
        <begin position="280"/>
        <end position="289"/>
    </location>
</feature>
<feature type="compositionally biased region" description="Basic and acidic residues" evidence="4">
    <location>
        <begin position="26"/>
        <end position="39"/>
    </location>
</feature>
<evidence type="ECO:0000256" key="1">
    <source>
        <dbReference type="ARBA" id="ARBA00010531"/>
    </source>
</evidence>
<dbReference type="Gene3D" id="3.40.50.790">
    <property type="match status" value="1"/>
</dbReference>
<dbReference type="PANTHER" id="PTHR36427">
    <property type="entry name" value="54S RIBOSOMAL PROTEIN L1, MITOCHONDRIAL"/>
    <property type="match status" value="1"/>
</dbReference>
<dbReference type="AlphaFoldDB" id="A0A8D2Q0P6"/>
<protein>
    <submittedName>
        <fullName evidence="5">Mitochondrial ribosomal protein L1</fullName>
    </submittedName>
</protein>
<dbReference type="OMA" id="NVGTLDM"/>
<dbReference type="GO" id="GO:0005840">
    <property type="term" value="C:ribosome"/>
    <property type="evidence" value="ECO:0007669"/>
    <property type="project" value="UniProtKB-KW"/>
</dbReference>
<evidence type="ECO:0000256" key="4">
    <source>
        <dbReference type="SAM" id="MobiDB-lite"/>
    </source>
</evidence>
<evidence type="ECO:0000313" key="5">
    <source>
        <dbReference type="Ensembl" id="ENSVKKP00000014043.1"/>
    </source>
</evidence>
<evidence type="ECO:0000256" key="2">
    <source>
        <dbReference type="ARBA" id="ARBA00022980"/>
    </source>
</evidence>
<organism evidence="5 6">
    <name type="scientific">Varanus komodoensis</name>
    <name type="common">Komodo dragon</name>
    <dbReference type="NCBI Taxonomy" id="61221"/>
    <lineage>
        <taxon>Eukaryota</taxon>
        <taxon>Metazoa</taxon>
        <taxon>Chordata</taxon>
        <taxon>Craniata</taxon>
        <taxon>Vertebrata</taxon>
        <taxon>Euteleostomi</taxon>
        <taxon>Lepidosauria</taxon>
        <taxon>Squamata</taxon>
        <taxon>Bifurcata</taxon>
        <taxon>Unidentata</taxon>
        <taxon>Episquamata</taxon>
        <taxon>Toxicofera</taxon>
        <taxon>Anguimorpha</taxon>
        <taxon>Paleoanguimorpha</taxon>
        <taxon>Varanoidea</taxon>
        <taxon>Varanidae</taxon>
        <taxon>Varanus</taxon>
    </lineage>
</organism>
<accession>A0A8D2Q0P6</accession>
<feature type="region of interest" description="Disordered" evidence="4">
    <location>
        <begin position="1"/>
        <end position="44"/>
    </location>
</feature>
<keyword evidence="2" id="KW-0689">Ribosomal protein</keyword>
<dbReference type="Pfam" id="PF00687">
    <property type="entry name" value="Ribosomal_L1"/>
    <property type="match status" value="1"/>
</dbReference>
<evidence type="ECO:0000313" key="6">
    <source>
        <dbReference type="Proteomes" id="UP000694545"/>
    </source>
</evidence>
<dbReference type="Ensembl" id="ENSVKKT00000014378.1">
    <property type="protein sequence ID" value="ENSVKKP00000014043.1"/>
    <property type="gene ID" value="ENSVKKG00000009669.1"/>
</dbReference>
<dbReference type="InterPro" id="IPR023674">
    <property type="entry name" value="Ribosomal_uL1-like"/>
</dbReference>
<dbReference type="SUPFAM" id="SSF56808">
    <property type="entry name" value="Ribosomal protein L1"/>
    <property type="match status" value="1"/>
</dbReference>
<feature type="compositionally biased region" description="Acidic residues" evidence="4">
    <location>
        <begin position="290"/>
        <end position="312"/>
    </location>
</feature>
<dbReference type="InterPro" id="IPR028364">
    <property type="entry name" value="Ribosomal_uL1/biogenesis"/>
</dbReference>
<keyword evidence="3" id="KW-0687">Ribonucleoprotein</keyword>
<feature type="region of interest" description="Disordered" evidence="4">
    <location>
        <begin position="280"/>
        <end position="319"/>
    </location>
</feature>
<dbReference type="Gene3D" id="3.30.190.20">
    <property type="match status" value="1"/>
</dbReference>
<reference evidence="5" key="1">
    <citation type="submission" date="2025-08" db="UniProtKB">
        <authorList>
            <consortium name="Ensembl"/>
        </authorList>
    </citation>
    <scope>IDENTIFICATION</scope>
</reference>
<dbReference type="PANTHER" id="PTHR36427:SF3">
    <property type="entry name" value="LARGE RIBOSOMAL SUBUNIT PROTEIN UL1M"/>
    <property type="match status" value="1"/>
</dbReference>
<evidence type="ECO:0000256" key="3">
    <source>
        <dbReference type="ARBA" id="ARBA00023274"/>
    </source>
</evidence>
<keyword evidence="6" id="KW-1185">Reference proteome</keyword>
<comment type="similarity">
    <text evidence="1">Belongs to the universal ribosomal protein uL1 family.</text>
</comment>
<dbReference type="InterPro" id="IPR016095">
    <property type="entry name" value="Ribosomal_uL1_3-a/b-sand"/>
</dbReference>
<reference evidence="5" key="2">
    <citation type="submission" date="2025-09" db="UniProtKB">
        <authorList>
            <consortium name="Ensembl"/>
        </authorList>
    </citation>
    <scope>IDENTIFICATION</scope>
</reference>
<dbReference type="Proteomes" id="UP000694545">
    <property type="component" value="Unplaced"/>
</dbReference>